<keyword evidence="3" id="KW-1185">Reference proteome</keyword>
<dbReference type="PANTHER" id="PTHR36720:SF1">
    <property type="entry name" value="TAF RNA POLYMERASE I SUBUNIT A"/>
    <property type="match status" value="1"/>
</dbReference>
<gene>
    <name evidence="2" type="ORF">OLC1_LOCUS1242</name>
</gene>
<protein>
    <submittedName>
        <fullName evidence="2">OLC1v1023159C1</fullName>
    </submittedName>
</protein>
<dbReference type="PANTHER" id="PTHR36720">
    <property type="entry name" value="TAF RNA POLYMERASE I SUBUNIT A"/>
    <property type="match status" value="1"/>
</dbReference>
<evidence type="ECO:0000313" key="3">
    <source>
        <dbReference type="Proteomes" id="UP001161247"/>
    </source>
</evidence>
<feature type="compositionally biased region" description="Basic and acidic residues" evidence="1">
    <location>
        <begin position="1"/>
        <end position="15"/>
    </location>
</feature>
<dbReference type="GO" id="GO:0000120">
    <property type="term" value="C:RNA polymerase I transcription regulator complex"/>
    <property type="evidence" value="ECO:0007669"/>
    <property type="project" value="InterPro"/>
</dbReference>
<name>A0AAV1C298_OLDCO</name>
<dbReference type="AlphaFoldDB" id="A0AAV1C298"/>
<dbReference type="GO" id="GO:0006360">
    <property type="term" value="P:transcription by RNA polymerase I"/>
    <property type="evidence" value="ECO:0007669"/>
    <property type="project" value="InterPro"/>
</dbReference>
<dbReference type="Proteomes" id="UP001161247">
    <property type="component" value="Chromosome 1"/>
</dbReference>
<dbReference type="InterPro" id="IPR039495">
    <property type="entry name" value="TAF1A"/>
</dbReference>
<sequence>MAKKNPSEKAQEKGKREGKKKLPSSTSRVKPNDVDDDNPVGASKLARNIKGIIRTSLKPSYSLQRGTGYPNPHPGGESLRSMHRRRLRLLLKKLIGKGNWVEASGVLSVLLQASPSETSTSRIRRKYWAALEVMHHVKGDNISKRKLQLVYDLMIKKLGRKKSRPTKERFAAQCEFIIFCLTRGDIEDAHQAALCLMQEPGFESDSVSNFLVGLTYFQRWYLGIPREMKLEDISQSAAPMKPVMSEGGIHSEEWMNSVTAFQSQMSEGLIGMSIDGHNAVETQGTKFPLNCTSSTSVGNGKDNSRIIGDPIRKLPMEVDDNLHKETLKKEDLSMDSAERQGREDLHDDEIPSTSIFYTPGLPPWLLPLQLPRSTENLEDFIYMQRGSLNDNYRNGLKYLRAALYLEPSAHEAFHPLIQMLLAGDKVEEALNEAEKFNPCTVFQLRLKTSLLEHFNNSNNPKIFAQVEDSLRRNPTCSHSMAKLIDMHLNGHCSTEKVVELIGLHLDGTFAQCGMWEVFASCLLNLAHGEGDRLSGCSEGDQNRERRKYTYDINQIPDMFCGSESQSSWQLRCKWWQKRHYSRKMLESEIVEGDLRLVTYKAAAACHLYGREFGYVVKAAEHLEGEKRMDLLPTLRIHMQNSVGFYCNLGETSMR</sequence>
<feature type="region of interest" description="Disordered" evidence="1">
    <location>
        <begin position="1"/>
        <end position="42"/>
    </location>
</feature>
<evidence type="ECO:0000256" key="1">
    <source>
        <dbReference type="SAM" id="MobiDB-lite"/>
    </source>
</evidence>
<evidence type="ECO:0000313" key="2">
    <source>
        <dbReference type="EMBL" id="CAI9088738.1"/>
    </source>
</evidence>
<accession>A0AAV1C298</accession>
<proteinExistence type="predicted"/>
<organism evidence="2 3">
    <name type="scientific">Oldenlandia corymbosa var. corymbosa</name>
    <dbReference type="NCBI Taxonomy" id="529605"/>
    <lineage>
        <taxon>Eukaryota</taxon>
        <taxon>Viridiplantae</taxon>
        <taxon>Streptophyta</taxon>
        <taxon>Embryophyta</taxon>
        <taxon>Tracheophyta</taxon>
        <taxon>Spermatophyta</taxon>
        <taxon>Magnoliopsida</taxon>
        <taxon>eudicotyledons</taxon>
        <taxon>Gunneridae</taxon>
        <taxon>Pentapetalae</taxon>
        <taxon>asterids</taxon>
        <taxon>lamiids</taxon>
        <taxon>Gentianales</taxon>
        <taxon>Rubiaceae</taxon>
        <taxon>Rubioideae</taxon>
        <taxon>Spermacoceae</taxon>
        <taxon>Hedyotis-Oldenlandia complex</taxon>
        <taxon>Oldenlandia</taxon>
    </lineage>
</organism>
<reference evidence="2" key="1">
    <citation type="submission" date="2023-03" db="EMBL/GenBank/DDBJ databases">
        <authorList>
            <person name="Julca I."/>
        </authorList>
    </citation>
    <scope>NUCLEOTIDE SEQUENCE</scope>
</reference>
<dbReference type="Pfam" id="PF14929">
    <property type="entry name" value="TAF1_subA"/>
    <property type="match status" value="1"/>
</dbReference>
<feature type="region of interest" description="Disordered" evidence="1">
    <location>
        <begin position="61"/>
        <end position="80"/>
    </location>
</feature>
<feature type="region of interest" description="Disordered" evidence="1">
    <location>
        <begin position="324"/>
        <end position="344"/>
    </location>
</feature>
<dbReference type="EMBL" id="OX459118">
    <property type="protein sequence ID" value="CAI9088738.1"/>
    <property type="molecule type" value="Genomic_DNA"/>
</dbReference>